<dbReference type="InterPro" id="IPR048950">
    <property type="entry name" value="Ppx_GppA_C"/>
</dbReference>
<dbReference type="InterPro" id="IPR050273">
    <property type="entry name" value="GppA/Ppx_hydrolase"/>
</dbReference>
<dbReference type="InterPro" id="IPR030673">
    <property type="entry name" value="PyroPPase_GppA_Ppx"/>
</dbReference>
<dbReference type="SUPFAM" id="SSF109604">
    <property type="entry name" value="HD-domain/PDEase-like"/>
    <property type="match status" value="1"/>
</dbReference>
<reference evidence="4" key="1">
    <citation type="submission" date="2019-11" db="EMBL/GenBank/DDBJ databases">
        <title>Acidithiobacillus ferrianus sp. nov.: a facultatively anaerobic and extremely acidophilic chemolithoautotroph.</title>
        <authorList>
            <person name="Norris P.R."/>
            <person name="Falagan C."/>
            <person name="Moya-Beltran A."/>
            <person name="Castro M."/>
            <person name="Quatrini R."/>
            <person name="Johnson D.B."/>
        </authorList>
    </citation>
    <scope>NUCLEOTIDE SEQUENCE [LARGE SCALE GENOMIC DNA]</scope>
    <source>
        <strain evidence="4">MG</strain>
    </source>
</reference>
<dbReference type="AlphaFoldDB" id="A0A845U8R4"/>
<evidence type="ECO:0000259" key="3">
    <source>
        <dbReference type="Pfam" id="PF21447"/>
    </source>
</evidence>
<evidence type="ECO:0000313" key="4">
    <source>
        <dbReference type="EMBL" id="NDU42147.1"/>
    </source>
</evidence>
<comment type="caution">
    <text evidence="4">The sequence shown here is derived from an EMBL/GenBank/DDBJ whole genome shotgun (WGS) entry which is preliminary data.</text>
</comment>
<dbReference type="Gene3D" id="3.30.420.150">
    <property type="entry name" value="Exopolyphosphatase. Domain 2"/>
    <property type="match status" value="1"/>
</dbReference>
<dbReference type="PANTHER" id="PTHR30005">
    <property type="entry name" value="EXOPOLYPHOSPHATASE"/>
    <property type="match status" value="1"/>
</dbReference>
<dbReference type="Gene3D" id="1.10.3210.10">
    <property type="entry name" value="Hypothetical protein af1432"/>
    <property type="match status" value="1"/>
</dbReference>
<dbReference type="EMBL" id="WNJL01000023">
    <property type="protein sequence ID" value="NDU42147.1"/>
    <property type="molecule type" value="Genomic_DNA"/>
</dbReference>
<dbReference type="PANTHER" id="PTHR30005:SF0">
    <property type="entry name" value="RETROGRADE REGULATION PROTEIN 2"/>
    <property type="match status" value="1"/>
</dbReference>
<accession>A0A845U8R4</accession>
<dbReference type="PIRSF" id="PIRSF001267">
    <property type="entry name" value="Pyrophosphatase_GppA_Ppx"/>
    <property type="match status" value="1"/>
</dbReference>
<dbReference type="CDD" id="cd24053">
    <property type="entry name" value="ASKHA_NBD_EcPPX-GppA-like"/>
    <property type="match status" value="1"/>
</dbReference>
<gene>
    <name evidence="4" type="ORF">GL267_05660</name>
</gene>
<keyword evidence="1" id="KW-0378">Hydrolase</keyword>
<dbReference type="Pfam" id="PF21447">
    <property type="entry name" value="Ppx-GppA_III"/>
    <property type="match status" value="1"/>
</dbReference>
<organism evidence="4">
    <name type="scientific">Acidithiobacillus ferrianus</name>
    <dbReference type="NCBI Taxonomy" id="2678518"/>
    <lineage>
        <taxon>Bacteria</taxon>
        <taxon>Pseudomonadati</taxon>
        <taxon>Pseudomonadota</taxon>
        <taxon>Acidithiobacillia</taxon>
        <taxon>Acidithiobacillales</taxon>
        <taxon>Acidithiobacillaceae</taxon>
        <taxon>Acidithiobacillus</taxon>
    </lineage>
</organism>
<proteinExistence type="predicted"/>
<protein>
    <submittedName>
        <fullName evidence="4">Ppx/GppA family phosphatase</fullName>
    </submittedName>
</protein>
<dbReference type="FunFam" id="3.30.420.40:FF:000023">
    <property type="entry name" value="Guanosine-5'-triphosphate,3'-diphosphate pyrophosphatase"/>
    <property type="match status" value="1"/>
</dbReference>
<dbReference type="InterPro" id="IPR003695">
    <property type="entry name" value="Ppx_GppA_N"/>
</dbReference>
<evidence type="ECO:0000259" key="2">
    <source>
        <dbReference type="Pfam" id="PF02541"/>
    </source>
</evidence>
<dbReference type="Pfam" id="PF02541">
    <property type="entry name" value="Ppx-GppA"/>
    <property type="match status" value="1"/>
</dbReference>
<name>A0A845U8R4_9PROT</name>
<dbReference type="GO" id="GO:0016462">
    <property type="term" value="F:pyrophosphatase activity"/>
    <property type="evidence" value="ECO:0007669"/>
    <property type="project" value="TreeGrafter"/>
</dbReference>
<dbReference type="RefSeq" id="WP_163097400.1">
    <property type="nucleotide sequence ID" value="NZ_CP127523.1"/>
</dbReference>
<dbReference type="InterPro" id="IPR043129">
    <property type="entry name" value="ATPase_NBD"/>
</dbReference>
<evidence type="ECO:0000256" key="1">
    <source>
        <dbReference type="ARBA" id="ARBA00022801"/>
    </source>
</evidence>
<feature type="domain" description="Ppx/GppA phosphatase N-terminal" evidence="2">
    <location>
        <begin position="27"/>
        <end position="310"/>
    </location>
</feature>
<dbReference type="Gene3D" id="3.30.420.40">
    <property type="match status" value="1"/>
</dbReference>
<feature type="domain" description="Ppx/GppA phosphatase C-terminal" evidence="3">
    <location>
        <begin position="318"/>
        <end position="492"/>
    </location>
</feature>
<sequence length="503" mass="55845">MAEPTAPAVLENFLAAVDLGSNSFHMVVAEESGSEIRLLDRLRDGVRLAEGLRDDGSLDPEVEQRALACLARFGQRLRGIHPDRVRVIGTNTLRQASAAEGFIRAIEETLGYPVEVVAGREEARLVYLGVAHSLAVDACERRLVIDIGGGSTELIAGKGFTPNLRESLHFGCVASTRAFFPHDAITLTACEQLERRVRMAVEPMLDEFSRHGWDQVVGSSGTVKAIARILAENGQGLRITRSGMHWLREQIIRLGSVRALSQIKGLKADRAPVFPGGFVILHGLFESLCLQEMRFSEGALREGAIYDLLGRIHQEDTREMSIRSLQERFHSQTSRNARVAQWTDHFYAVAAAAWHLHDGHRQWLRWAALTYDIGLDIAHSGFHKHGEYIWRNGDIAGFSRREQGVVAALIRAQRKRLPSPAQLRDLEIGVEDIAPLQKLAVLLRLAILFHRGATPPMAPPGLTVTGTHLTLSLAASWEAGMPLLAADLEQEQEWIMPDFHLRW</sequence>
<dbReference type="SUPFAM" id="SSF53067">
    <property type="entry name" value="Actin-like ATPase domain"/>
    <property type="match status" value="2"/>
</dbReference>